<evidence type="ECO:0000256" key="4">
    <source>
        <dbReference type="ARBA" id="ARBA00023043"/>
    </source>
</evidence>
<organism evidence="7 8">
    <name type="scientific">Marasmius oreades</name>
    <name type="common">fairy-ring Marasmius</name>
    <dbReference type="NCBI Taxonomy" id="181124"/>
    <lineage>
        <taxon>Eukaryota</taxon>
        <taxon>Fungi</taxon>
        <taxon>Dikarya</taxon>
        <taxon>Basidiomycota</taxon>
        <taxon>Agaricomycotina</taxon>
        <taxon>Agaricomycetes</taxon>
        <taxon>Agaricomycetidae</taxon>
        <taxon>Agaricales</taxon>
        <taxon>Marasmiineae</taxon>
        <taxon>Marasmiaceae</taxon>
        <taxon>Marasmius</taxon>
    </lineage>
</organism>
<dbReference type="EMBL" id="CM032191">
    <property type="protein sequence ID" value="KAG7085805.1"/>
    <property type="molecule type" value="Genomic_DNA"/>
</dbReference>
<keyword evidence="4" id="KW-0040">ANK repeat</keyword>
<evidence type="ECO:0000256" key="1">
    <source>
        <dbReference type="ARBA" id="ARBA00004123"/>
    </source>
</evidence>
<dbReference type="GO" id="GO:0005634">
    <property type="term" value="C:nucleus"/>
    <property type="evidence" value="ECO:0007669"/>
    <property type="project" value="UniProtKB-SubCell"/>
</dbReference>
<feature type="region of interest" description="Disordered" evidence="6">
    <location>
        <begin position="33"/>
        <end position="55"/>
    </location>
</feature>
<dbReference type="RefSeq" id="XP_043002276.1">
    <property type="nucleotide sequence ID" value="XM_043160320.1"/>
</dbReference>
<feature type="compositionally biased region" description="Basic and acidic residues" evidence="6">
    <location>
        <begin position="76"/>
        <end position="96"/>
    </location>
</feature>
<dbReference type="OrthoDB" id="3241983at2759"/>
<dbReference type="Proteomes" id="UP001049176">
    <property type="component" value="Chromosome 11"/>
</dbReference>
<comment type="subcellular location">
    <subcellularLocation>
        <location evidence="1">Nucleus</location>
    </subcellularLocation>
</comment>
<feature type="compositionally biased region" description="Low complexity" evidence="6">
    <location>
        <begin position="97"/>
        <end position="109"/>
    </location>
</feature>
<reference evidence="7" key="1">
    <citation type="journal article" date="2021" name="Genome Biol. Evol.">
        <title>The assembled and annotated genome of the fairy-ring fungus Marasmius oreades.</title>
        <authorList>
            <person name="Hiltunen M."/>
            <person name="Ament-Velasquez S.L."/>
            <person name="Johannesson H."/>
        </authorList>
    </citation>
    <scope>NUCLEOTIDE SEQUENCE</scope>
    <source>
        <strain evidence="7">03SP1</strain>
    </source>
</reference>
<evidence type="ECO:0000256" key="5">
    <source>
        <dbReference type="ARBA" id="ARBA00023242"/>
    </source>
</evidence>
<evidence type="ECO:0000256" key="2">
    <source>
        <dbReference type="ARBA" id="ARBA00022553"/>
    </source>
</evidence>
<evidence type="ECO:0000313" key="8">
    <source>
        <dbReference type="Proteomes" id="UP001049176"/>
    </source>
</evidence>
<dbReference type="PANTHER" id="PTHR15263">
    <property type="entry name" value="I-KAPPA-B-LIKE PROTEIN IKBL"/>
    <property type="match status" value="1"/>
</dbReference>
<evidence type="ECO:0000256" key="6">
    <source>
        <dbReference type="SAM" id="MobiDB-lite"/>
    </source>
</evidence>
<dbReference type="InterPro" id="IPR038753">
    <property type="entry name" value="NFKBIL1"/>
</dbReference>
<gene>
    <name evidence="7" type="ORF">E1B28_003345</name>
</gene>
<sequence>MVVPNFNKSRSPPTTPNLFQYDLGPGLLFASTAKSATGTPHKPSTVVGRSPGTPSTNYDVGYLAFPAGYNSPYTSHKPEIESKESKPPEISDEHSRSISSTSESQVSPEHIAKISQETAEALRGEEEWVRSGGILRDADGHRDFKRTQEIREELRLREVERKLLQKWEGYESRWKELMKRLHEDRLITFDDIPWPVCAEDESENLKPKKKKGNEEERKPIILEDLTTRNVGEFLLGPLRVRGSTISRKERIRASLLRWHPDKLTGLLAKVVENDRQSVENGIGIVVRALHELNNKST</sequence>
<protein>
    <submittedName>
        <fullName evidence="7">Uncharacterized protein</fullName>
    </submittedName>
</protein>
<accession>A0A9P7UKN3</accession>
<dbReference type="KEGG" id="more:E1B28_003345"/>
<evidence type="ECO:0000256" key="3">
    <source>
        <dbReference type="ARBA" id="ARBA00022737"/>
    </source>
</evidence>
<keyword evidence="8" id="KW-1185">Reference proteome</keyword>
<keyword evidence="2" id="KW-0597">Phosphoprotein</keyword>
<dbReference type="GO" id="GO:0043124">
    <property type="term" value="P:negative regulation of canonical NF-kappaB signal transduction"/>
    <property type="evidence" value="ECO:0007669"/>
    <property type="project" value="InterPro"/>
</dbReference>
<keyword evidence="3" id="KW-0677">Repeat</keyword>
<name>A0A9P7UKN3_9AGAR</name>
<feature type="region of interest" description="Disordered" evidence="6">
    <location>
        <begin position="73"/>
        <end position="110"/>
    </location>
</feature>
<proteinExistence type="predicted"/>
<dbReference type="AlphaFoldDB" id="A0A9P7UKN3"/>
<evidence type="ECO:0000313" key="7">
    <source>
        <dbReference type="EMBL" id="KAG7085805.1"/>
    </source>
</evidence>
<dbReference type="GeneID" id="66072421"/>
<dbReference type="PANTHER" id="PTHR15263:SF1">
    <property type="entry name" value="NF-KAPPA-B INHIBITOR-LIKE PROTEIN 1"/>
    <property type="match status" value="1"/>
</dbReference>
<comment type="caution">
    <text evidence="7">The sequence shown here is derived from an EMBL/GenBank/DDBJ whole genome shotgun (WGS) entry which is preliminary data.</text>
</comment>
<keyword evidence="5" id="KW-0539">Nucleus</keyword>